<accession>A0A0B4LFA8</accession>
<dbReference type="AlphaFoldDB" id="A0A0B4LFA8"/>
<reference evidence="2 4" key="11">
    <citation type="journal article" date="2015" name="Genome Res.">
        <title>The Release 6 reference sequence of the Drosophila melanogaster genome.</title>
        <authorList>
            <person name="Hoskins R.A."/>
            <person name="Carlson J.W."/>
            <person name="Wan K.H."/>
            <person name="Park S."/>
            <person name="Mendez I."/>
            <person name="Galle S.E."/>
            <person name="Booth B.W."/>
            <person name="Pfeiffer B.D."/>
            <person name="George R.A."/>
            <person name="Svirskas R."/>
            <person name="Krzywinski M."/>
            <person name="Schein J."/>
            <person name="Accardo M.C."/>
            <person name="Damia E."/>
            <person name="Messina G."/>
            <person name="Mendez-Lago M."/>
            <person name="de Pablos B."/>
            <person name="Demakova O.V."/>
            <person name="Andreyeva E.N."/>
            <person name="Boldyreva L.V."/>
            <person name="Marra M."/>
            <person name="Carvalho A.B."/>
            <person name="Dimitri P."/>
            <person name="Villasante A."/>
            <person name="Zhimulev I.F."/>
            <person name="Rubin G.M."/>
            <person name="Karpen G.H."/>
            <person name="Celniker S.E."/>
        </authorList>
    </citation>
    <scope>NUCLEOTIDE SEQUENCE [LARGE SCALE GENOMIC DNA]</scope>
    <source>
        <strain evidence="4">Berkeley</strain>
    </source>
</reference>
<reference evidence="2 4" key="1">
    <citation type="journal article" date="2000" name="Science">
        <title>The genome sequence of Drosophila melanogaster.</title>
        <authorList>
            <person name="Adams M.D."/>
            <person name="Celniker S.E."/>
            <person name="Holt R.A."/>
            <person name="Evans C.A."/>
            <person name="Gocayne J.D."/>
            <person name="Amanatides P.G."/>
            <person name="Scherer S.E."/>
            <person name="Li P.W."/>
            <person name="Hoskins R.A."/>
            <person name="Galle R.F."/>
            <person name="George R.A."/>
            <person name="Lewis S.E."/>
            <person name="Richards S."/>
            <person name="Ashburner M."/>
            <person name="Henderson S.N."/>
            <person name="Sutton G.G."/>
            <person name="Wortman J.R."/>
            <person name="Yandell M.D."/>
            <person name="Zhang Q."/>
            <person name="Chen L.X."/>
            <person name="Brandon R.C."/>
            <person name="Rogers Y.H."/>
            <person name="Blazej R.G."/>
            <person name="Champe M."/>
            <person name="Pfeiffer B.D."/>
            <person name="Wan K.H."/>
            <person name="Doyle C."/>
            <person name="Baxter E.G."/>
            <person name="Helt G."/>
            <person name="Nelson C.R."/>
            <person name="Gabor G.L."/>
            <person name="Abril J.F."/>
            <person name="Agbayani A."/>
            <person name="An H.J."/>
            <person name="Andrews-Pfannkoch C."/>
            <person name="Baldwin D."/>
            <person name="Ballew R.M."/>
            <person name="Basu A."/>
            <person name="Baxendale J."/>
            <person name="Bayraktaroglu L."/>
            <person name="Beasley E.M."/>
            <person name="Beeson K.Y."/>
            <person name="Benos P.V."/>
            <person name="Berman B.P."/>
            <person name="Bhandari D."/>
            <person name="Bolshakov S."/>
            <person name="Borkova D."/>
            <person name="Botchan M.R."/>
            <person name="Bouck J."/>
            <person name="Brokstein P."/>
            <person name="Brottier P."/>
            <person name="Burtis K.C."/>
            <person name="Busam D.A."/>
            <person name="Butler H."/>
            <person name="Cadieu E."/>
            <person name="Center A."/>
            <person name="Chandra I."/>
            <person name="Cherry J.M."/>
            <person name="Cawley S."/>
            <person name="Dahlke C."/>
            <person name="Davenport L.B."/>
            <person name="Davies P."/>
            <person name="de Pablos B."/>
            <person name="Delcher A."/>
            <person name="Deng Z."/>
            <person name="Mays A.D."/>
            <person name="Dew I."/>
            <person name="Dietz S.M."/>
            <person name="Dodson K."/>
            <person name="Doup L.E."/>
            <person name="Downes M."/>
            <person name="Dugan-Rocha S."/>
            <person name="Dunkov B.C."/>
            <person name="Dunn P."/>
            <person name="Durbin K.J."/>
            <person name="Evangelista C.C."/>
            <person name="Ferraz C."/>
            <person name="Ferriera S."/>
            <person name="Fleischmann W."/>
            <person name="Fosler C."/>
            <person name="Gabrielian A.E."/>
            <person name="Garg N.S."/>
            <person name="Gelbart W.M."/>
            <person name="Glasser K."/>
            <person name="Glodek A."/>
            <person name="Gong F."/>
            <person name="Gorrell J.H."/>
            <person name="Gu Z."/>
            <person name="Guan P."/>
            <person name="Harris M."/>
            <person name="Harris N.L."/>
            <person name="Harvey D."/>
            <person name="Heiman T.J."/>
            <person name="Hernandez J.R."/>
            <person name="Houck J."/>
            <person name="Hostin D."/>
            <person name="Houston K.A."/>
            <person name="Howland T.J."/>
            <person name="Wei M.H."/>
            <person name="Ibegwam C."/>
            <person name="Jalali M."/>
            <person name="Kalush F."/>
            <person name="Karpen G.H."/>
            <person name="Ke Z."/>
            <person name="Kennison J.A."/>
            <person name="Ketchum K.A."/>
            <person name="Kimmel B.E."/>
            <person name="Kodira C.D."/>
            <person name="Kraft C."/>
            <person name="Kravitz S."/>
            <person name="Kulp D."/>
            <person name="Lai Z."/>
            <person name="Lasko P."/>
            <person name="Lei Y."/>
            <person name="Levitsky A.A."/>
            <person name="Li J."/>
            <person name="Li Z."/>
            <person name="Liang Y."/>
            <person name="Lin X."/>
            <person name="Liu X."/>
            <person name="Mattei B."/>
            <person name="McIntosh T.C."/>
            <person name="McLeod M.P."/>
            <person name="McPherson D."/>
            <person name="Merkulov G."/>
            <person name="Milshina N.V."/>
            <person name="Mobarry C."/>
            <person name="Morris J."/>
            <person name="Moshrefi A."/>
            <person name="Mount S.M."/>
            <person name="Moy M."/>
            <person name="Murphy B."/>
            <person name="Murphy L."/>
            <person name="Muzny D.M."/>
            <person name="Nelson D.L."/>
            <person name="Nelson D.R."/>
            <person name="Nelson K.A."/>
            <person name="Nixon K."/>
            <person name="Nusskern D.R."/>
            <person name="Pacleb J.M."/>
            <person name="Palazzolo M."/>
            <person name="Pittman G.S."/>
            <person name="Pan S."/>
            <person name="Pollard J."/>
            <person name="Puri V."/>
            <person name="Reese M.G."/>
            <person name="Reinert K."/>
            <person name="Remington K."/>
            <person name="Saunders R.D."/>
            <person name="Scheeler F."/>
            <person name="Shen H."/>
            <person name="Shue B.C."/>
            <person name="Siden-Kiamos I."/>
            <person name="Simpson M."/>
            <person name="Skupski M.P."/>
            <person name="Smith T."/>
            <person name="Spier E."/>
            <person name="Spradling A.C."/>
            <person name="Stapleton M."/>
            <person name="Strong R."/>
            <person name="Sun E."/>
            <person name="Svirskas R."/>
            <person name="Tector C."/>
            <person name="Turner R."/>
            <person name="Venter E."/>
            <person name="Wang A.H."/>
            <person name="Wang X."/>
            <person name="Wang Z.Y."/>
            <person name="Wassarman D.A."/>
            <person name="Weinstock G.M."/>
            <person name="Weissenbach J."/>
            <person name="Williams S.M."/>
            <person name="WoodageT"/>
            <person name="Worley K.C."/>
            <person name="Wu D."/>
            <person name="Yang S."/>
            <person name="Yao Q.A."/>
            <person name="Ye J."/>
            <person name="Yeh R.F."/>
            <person name="Zaveri J.S."/>
            <person name="Zhan M."/>
            <person name="Zhang G."/>
            <person name="Zhao Q."/>
            <person name="Zheng L."/>
            <person name="Zheng X.H."/>
            <person name="Zhong F.N."/>
            <person name="Zhong W."/>
            <person name="Zhou X."/>
            <person name="Zhu S."/>
            <person name="Zhu X."/>
            <person name="Smith H.O."/>
            <person name="Gibbs R.A."/>
            <person name="Myers E.W."/>
            <person name="Rubin G.M."/>
            <person name="Venter J.C."/>
        </authorList>
    </citation>
    <scope>NUCLEOTIDE SEQUENCE [LARGE SCALE GENOMIC DNA]</scope>
    <source>
        <strain evidence="4">Berkeley</strain>
    </source>
</reference>
<dbReference type="VEuPathDB" id="VectorBase:FBgn0266489"/>
<dbReference type="EMBL" id="AE013599">
    <property type="protein sequence ID" value="AHN56187.1"/>
    <property type="molecule type" value="Genomic_DNA"/>
</dbReference>
<reference evidence="2 4" key="4">
    <citation type="journal article" date="2002" name="Genome Biol.">
        <title>The transposable elements of the Drosophila melanogaster euchromatin: a genomics perspective.</title>
        <authorList>
            <person name="Kaminker J.S."/>
            <person name="Bergman C.M."/>
            <person name="Kronmiller B."/>
            <person name="Carlson J."/>
            <person name="Svirskas R."/>
            <person name="Patel S."/>
            <person name="Frise E."/>
            <person name="Wheeler D.A."/>
            <person name="Lewis S.E."/>
            <person name="Rubin G.M."/>
            <person name="Ashburner M."/>
            <person name="Celniker S.E."/>
        </authorList>
    </citation>
    <scope>NUCLEOTIDE SEQUENCE [LARGE SCALE GENOMIC DNA]</scope>
    <source>
        <strain evidence="4">Berkeley</strain>
    </source>
</reference>
<dbReference type="InParanoid" id="A0A0B4LFA8"/>
<dbReference type="Proteomes" id="UP000000803">
    <property type="component" value="Chromosome 2R"/>
</dbReference>
<name>A0A0B4LFA8_DROME</name>
<reference evidence="2 4" key="7">
    <citation type="journal article" date="2007" name="Science">
        <title>The Release 5.1 annotation of Drosophila melanogaster heterochromatin.</title>
        <authorList>
            <person name="Smith C.D."/>
            <person name="Shu S."/>
            <person name="Mungall C.J."/>
            <person name="Karpen G.H."/>
        </authorList>
    </citation>
    <scope>NUCLEOTIDE SEQUENCE [LARGE SCALE GENOMIC DNA]</scope>
    <source>
        <strain evidence="4">Berkeley</strain>
    </source>
</reference>
<evidence type="ECO:0000256" key="1">
    <source>
        <dbReference type="SAM" id="MobiDB-lite"/>
    </source>
</evidence>
<organism evidence="2 4">
    <name type="scientific">Drosophila melanogaster</name>
    <name type="common">Fruit fly</name>
    <dbReference type="NCBI Taxonomy" id="7227"/>
    <lineage>
        <taxon>Eukaryota</taxon>
        <taxon>Metazoa</taxon>
        <taxon>Ecdysozoa</taxon>
        <taxon>Arthropoda</taxon>
        <taxon>Hexapoda</taxon>
        <taxon>Insecta</taxon>
        <taxon>Pterygota</taxon>
        <taxon>Neoptera</taxon>
        <taxon>Endopterygota</taxon>
        <taxon>Diptera</taxon>
        <taxon>Brachycera</taxon>
        <taxon>Muscomorpha</taxon>
        <taxon>Ephydroidea</taxon>
        <taxon>Drosophilidae</taxon>
        <taxon>Drosophila</taxon>
        <taxon>Sophophora</taxon>
    </lineage>
</organism>
<dbReference type="RefSeq" id="NP_001286389.1">
    <property type="nucleotide sequence ID" value="NM_001299460.1"/>
</dbReference>
<protein>
    <submittedName>
        <fullName evidence="2">Uncharacterized protein</fullName>
    </submittedName>
</protein>
<evidence type="ECO:0000313" key="3">
    <source>
        <dbReference type="FlyBase" id="FBgn0266489"/>
    </source>
</evidence>
<reference evidence="2 4" key="2">
    <citation type="journal article" date="2002" name="Genome Biol.">
        <title>Finishing a whole-genome shotgun: release 3 of the Drosophila melanogaster euchromatic genome sequence.</title>
        <authorList>
            <person name="Celniker S.E."/>
            <person name="Wheeler D.A."/>
            <person name="Kronmiller B."/>
            <person name="Carlson J.W."/>
            <person name="Halpern A."/>
            <person name="Patel S."/>
            <person name="Adams M."/>
            <person name="Champe M."/>
            <person name="Dugan S.P."/>
            <person name="Frise E."/>
            <person name="Hodgson A."/>
            <person name="George R.A."/>
            <person name="Hoskins R.A."/>
            <person name="Laverty T."/>
            <person name="Muzny D.M."/>
            <person name="Nelson C.R."/>
            <person name="Pacleb J.M."/>
            <person name="Park S."/>
            <person name="Pfeiffer B.D."/>
            <person name="Richards S."/>
            <person name="Sodergren E.J."/>
            <person name="Svirskas R."/>
            <person name="Tabor P.E."/>
            <person name="Wan K."/>
            <person name="Stapleton M."/>
            <person name="Sutton G.G."/>
            <person name="Venter C."/>
            <person name="Weinstock G."/>
            <person name="Scherer S.E."/>
            <person name="Myers E.W."/>
            <person name="Gibbs R.A."/>
            <person name="Rubin G.M."/>
        </authorList>
    </citation>
    <scope>NUCLEOTIDE SEQUENCE [LARGE SCALE GENOMIC DNA]</scope>
    <source>
        <strain evidence="4">Berkeley</strain>
    </source>
</reference>
<evidence type="ECO:0000313" key="2">
    <source>
        <dbReference type="EMBL" id="AHN56187.1"/>
    </source>
</evidence>
<reference evidence="2 4" key="3">
    <citation type="journal article" date="2002" name="Genome Biol.">
        <title>Annotation of the Drosophila melanogaster euchromatic genome: a systematic review.</title>
        <authorList>
            <person name="Misra S."/>
            <person name="Crosby M.A."/>
            <person name="Mungall C.J."/>
            <person name="Matthews B.B."/>
            <person name="Campbell K.S."/>
            <person name="Hradecky P."/>
            <person name="Huang Y."/>
            <person name="Kaminker J.S."/>
            <person name="Millburn G.H."/>
            <person name="Prochnik S.E."/>
            <person name="Smith C.D."/>
            <person name="Tupy J.L."/>
            <person name="Whitfied E.J."/>
            <person name="Bayraktaroglu L."/>
            <person name="Berman B.P."/>
            <person name="Bettencourt B.R."/>
            <person name="Celniker S.E."/>
            <person name="de Grey A.D."/>
            <person name="Drysdale R.A."/>
            <person name="Harris N.L."/>
            <person name="Richter J."/>
            <person name="Russo S."/>
            <person name="Schroeder A.J."/>
            <person name="Shu S.Q."/>
            <person name="Stapleton M."/>
            <person name="Yamada C."/>
            <person name="Ashburner M."/>
            <person name="Gelbart W.M."/>
            <person name="Rubin G.M."/>
            <person name="Lewis S.E."/>
        </authorList>
    </citation>
    <scope>GENOME REANNOTATION</scope>
    <source>
        <strain evidence="4">Berkeley</strain>
    </source>
</reference>
<reference evidence="2 4" key="10">
    <citation type="journal article" date="2015" name="G3 (Bethesda)">
        <title>Gene Model Annotations for Drosophila melanogaster: The Rule-Benders.</title>
        <authorList>
            <consortium name="FlyBase Consortium"/>
            <person name="Crosby M.A."/>
            <person name="Gramates L.S."/>
            <person name="Dos Santos G."/>
            <person name="Matthews B.B."/>
            <person name="St Pierre S.E."/>
            <person name="Zhou P."/>
            <person name="Schroeder A.J."/>
            <person name="Falls K."/>
            <person name="Emmert D.B."/>
            <person name="Russo S.M."/>
            <person name="Gelbart W.M."/>
            <person name="null"/>
        </authorList>
    </citation>
    <scope>NUCLEOTIDE SEQUENCE [LARGE SCALE GENOMIC DNA]</scope>
    <source>
        <strain evidence="4">Berkeley</strain>
    </source>
</reference>
<dbReference type="GeneID" id="19835563"/>
<sequence length="21" mass="2360">MSRSSSLFFNSAAKLETKKLN</sequence>
<keyword evidence="4" id="KW-1185">Reference proteome</keyword>
<feature type="region of interest" description="Disordered" evidence="1">
    <location>
        <begin position="1"/>
        <end position="21"/>
    </location>
</feature>
<reference evidence="2 4" key="6">
    <citation type="journal article" date="2005" name="PLoS Comput. Biol.">
        <title>Combined evidence annotation of transposable elements in genome sequences.</title>
        <authorList>
            <person name="Quesneville H."/>
            <person name="Bergman C.M."/>
            <person name="Andrieu O."/>
            <person name="Autard D."/>
            <person name="Nouaud D."/>
            <person name="Ashburner M."/>
            <person name="Anxolabehere D."/>
        </authorList>
    </citation>
    <scope>NUCLEOTIDE SEQUENCE [LARGE SCALE GENOMIC DNA]</scope>
    <source>
        <strain evidence="4">Berkeley</strain>
    </source>
</reference>
<evidence type="ECO:0000313" key="4">
    <source>
        <dbReference type="Proteomes" id="UP000000803"/>
    </source>
</evidence>
<dbReference type="Bgee" id="FBgn0266489">
    <property type="expression patterns" value="Expressed in seminal fluid secreting gland and 9 other cell types or tissues"/>
</dbReference>
<reference evidence="2 4" key="5">
    <citation type="journal article" date="2002" name="Genome Biol.">
        <title>Heterochromatic sequences in a Drosophila whole-genome shotgun assembly.</title>
        <authorList>
            <person name="Hoskins R.A."/>
            <person name="Smith C.D."/>
            <person name="Carlson J.W."/>
            <person name="Carvalho A.B."/>
            <person name="Halpern A."/>
            <person name="Kaminker J.S."/>
            <person name="Kennedy C."/>
            <person name="Mungall C.J."/>
            <person name="Sullivan B.A."/>
            <person name="Sutton G.G."/>
            <person name="Yasuhara J.C."/>
            <person name="Wakimoto B.T."/>
            <person name="Myers E.W."/>
            <person name="Celniker S.E."/>
            <person name="Rubin G.M."/>
            <person name="Karpen G.H."/>
        </authorList>
    </citation>
    <scope>NUCLEOTIDE SEQUENCE [LARGE SCALE GENOMIC DNA]</scope>
    <source>
        <strain evidence="4">Berkeley</strain>
    </source>
</reference>
<dbReference type="BioGRID-ORCS" id="19835563">
    <property type="hits" value="0 hits in 1 CRISPR screen"/>
</dbReference>
<dbReference type="AGR" id="FB:FBgn0266489"/>
<gene>
    <name evidence="2" type="primary">Dmel\CG45088</name>
    <name evidence="2" type="synonym">Dromel_CG6191_FBtr0087678_uORF</name>
    <name evidence="2 3" type="ORF">CG45088</name>
    <name evidence="2" type="ORF">Dmel_CG45088</name>
</gene>
<dbReference type="KEGG" id="dme:Dmel_CG45088"/>
<reference evidence="2 4" key="8">
    <citation type="journal article" date="2007" name="Science">
        <title>Sequence finishing and mapping of Drosophila melanogaster heterochromatin.</title>
        <authorList>
            <person name="Hoskins R.A."/>
            <person name="Carlson J.W."/>
            <person name="Kennedy C."/>
            <person name="Acevedo D."/>
            <person name="Evans-Holm M."/>
            <person name="Frise E."/>
            <person name="Wan K.H."/>
            <person name="Park S."/>
            <person name="Mendez-Lago M."/>
            <person name="Rossi F."/>
            <person name="Villasante A."/>
            <person name="Dimitri P."/>
            <person name="Karpen G.H."/>
            <person name="Celniker S.E."/>
        </authorList>
    </citation>
    <scope>NUCLEOTIDE SEQUENCE [LARGE SCALE GENOMIC DNA]</scope>
    <source>
        <strain evidence="4">Berkeley</strain>
    </source>
</reference>
<reference evidence="2 4" key="9">
    <citation type="journal article" date="2015" name="G3 (Bethesda)">
        <title>Gene Model Annotations for Drosophila melanogaster: Impact of High-Throughput Data.</title>
        <authorList>
            <consortium name="FlyBase Consortium"/>
            <person name="Matthews B.B."/>
            <person name="Dos Santos G."/>
            <person name="Crosby M.A."/>
            <person name="Emmert D.B."/>
            <person name="St Pierre S.E."/>
            <person name="Gramates L.S."/>
            <person name="Zhou P."/>
            <person name="Schroeder A.J."/>
            <person name="Falls K."/>
            <person name="Strelets V."/>
            <person name="Russo S.M."/>
            <person name="Gelbart W.M."/>
            <person name="null"/>
        </authorList>
    </citation>
    <scope>NUCLEOTIDE SEQUENCE [LARGE SCALE GENOMIC DNA]</scope>
    <source>
        <strain evidence="4">Berkeley</strain>
    </source>
</reference>
<proteinExistence type="predicted"/>
<dbReference type="FlyBase" id="FBgn0266489">
    <property type="gene designation" value="CG45088"/>
</dbReference>